<dbReference type="GO" id="GO:0004061">
    <property type="term" value="F:arylformamidase activity"/>
    <property type="evidence" value="ECO:0007669"/>
    <property type="project" value="InterPro"/>
</dbReference>
<dbReference type="GO" id="GO:0019441">
    <property type="term" value="P:L-tryptophan catabolic process to kynurenine"/>
    <property type="evidence" value="ECO:0007669"/>
    <property type="project" value="InterPro"/>
</dbReference>
<dbReference type="AlphaFoldDB" id="A0A147KEW2"/>
<dbReference type="SUPFAM" id="SSF102198">
    <property type="entry name" value="Putative cyclase"/>
    <property type="match status" value="1"/>
</dbReference>
<dbReference type="EMBL" id="LGEM01000108">
    <property type="protein sequence ID" value="KUP95800.1"/>
    <property type="molecule type" value="Genomic_DNA"/>
</dbReference>
<sequence length="227" mass="23822">MGTSDPAAQWRVEFDAEVVFSNGGSLRTEGFRLDIPGDDISDAELGELLVRHLGLLMVERTTITRKQLIREPHKGSRGTEGSNGERTVVDLTGEATTAALPNGLELERSVDLPVALVRLLGAEKPVADRLALAALELAGHAVLVHTGTDGPFLTDEAAELLVEWGAALVASDARGPVPDLLPRAGVPVVTGLANLDALPPFGTRLHAVPFPGADGPPRVRVYAVAGE</sequence>
<accession>A0A147KEW2</accession>
<protein>
    <recommendedName>
        <fullName evidence="4">Cyclase</fullName>
    </recommendedName>
</protein>
<evidence type="ECO:0000313" key="3">
    <source>
        <dbReference type="Proteomes" id="UP000074382"/>
    </source>
</evidence>
<dbReference type="RefSeq" id="WP_068754123.1">
    <property type="nucleotide sequence ID" value="NZ_KQ950180.1"/>
</dbReference>
<reference evidence="3" key="1">
    <citation type="journal article" date="2017" name="Acta Aliment.">
        <title>Plant polysaccharide degrading enzyme system of Thermpbifida cellulosilytica TB100 revealed by de novo genome project data.</title>
        <authorList>
            <person name="Toth A."/>
            <person name="Baka E."/>
            <person name="Luzics S."/>
            <person name="Bata-Vidacs I."/>
            <person name="Nagy I."/>
            <person name="Balint B."/>
            <person name="Herceg R."/>
            <person name="Olasz F."/>
            <person name="Wilk T."/>
            <person name="Nagy T."/>
            <person name="Kriszt B."/>
            <person name="Nagy I."/>
            <person name="Kukolya J."/>
        </authorList>
    </citation>
    <scope>NUCLEOTIDE SEQUENCE [LARGE SCALE GENOMIC DNA]</scope>
    <source>
        <strain evidence="3">TB100</strain>
    </source>
</reference>
<gene>
    <name evidence="2" type="ORF">AC529_15700</name>
</gene>
<dbReference type="PATRIC" id="fig|665004.4.peg.1230"/>
<dbReference type="InterPro" id="IPR037175">
    <property type="entry name" value="KFase_sf"/>
</dbReference>
<dbReference type="Gene3D" id="3.50.30.50">
    <property type="entry name" value="Putative cyclase"/>
    <property type="match status" value="1"/>
</dbReference>
<evidence type="ECO:0000256" key="1">
    <source>
        <dbReference type="SAM" id="MobiDB-lite"/>
    </source>
</evidence>
<dbReference type="STRING" id="665004.AC529_15700"/>
<name>A0A147KEW2_THECS</name>
<comment type="caution">
    <text evidence="2">The sequence shown here is derived from an EMBL/GenBank/DDBJ whole genome shotgun (WGS) entry which is preliminary data.</text>
</comment>
<feature type="region of interest" description="Disordered" evidence="1">
    <location>
        <begin position="67"/>
        <end position="87"/>
    </location>
</feature>
<keyword evidence="3" id="KW-1185">Reference proteome</keyword>
<proteinExistence type="predicted"/>
<evidence type="ECO:0008006" key="4">
    <source>
        <dbReference type="Google" id="ProtNLM"/>
    </source>
</evidence>
<evidence type="ECO:0000313" key="2">
    <source>
        <dbReference type="EMBL" id="KUP95800.1"/>
    </source>
</evidence>
<dbReference type="Proteomes" id="UP000074382">
    <property type="component" value="Unassembled WGS sequence"/>
</dbReference>
<organism evidence="2 3">
    <name type="scientific">Thermobifida cellulosilytica TB100</name>
    <dbReference type="NCBI Taxonomy" id="665004"/>
    <lineage>
        <taxon>Bacteria</taxon>
        <taxon>Bacillati</taxon>
        <taxon>Actinomycetota</taxon>
        <taxon>Actinomycetes</taxon>
        <taxon>Streptosporangiales</taxon>
        <taxon>Nocardiopsidaceae</taxon>
        <taxon>Thermobifida</taxon>
    </lineage>
</organism>